<dbReference type="EMBL" id="CP006577">
    <property type="protein sequence ID" value="AIG99234.1"/>
    <property type="molecule type" value="Genomic_DNA"/>
</dbReference>
<dbReference type="KEGG" id="afg:AFULGI_00025190"/>
<evidence type="ECO:0000313" key="1">
    <source>
        <dbReference type="EMBL" id="AIG99234.1"/>
    </source>
</evidence>
<dbReference type="Proteomes" id="UP000028501">
    <property type="component" value="Chromosome"/>
</dbReference>
<name>A0A075WJ15_ARCFL</name>
<sequence>MVFKGFCSFKKF</sequence>
<reference evidence="1 2" key="1">
    <citation type="submission" date="2013-07" db="EMBL/GenBank/DDBJ databases">
        <title>Genome of Archaeoglobus fulgidus.</title>
        <authorList>
            <person name="Fiebig A."/>
            <person name="Birkeland N.-K."/>
        </authorList>
    </citation>
    <scope>NUCLEOTIDE SEQUENCE [LARGE SCALE GENOMIC DNA]</scope>
    <source>
        <strain evidence="1 2">DSM 8774</strain>
    </source>
</reference>
<dbReference type="HOGENOM" id="CLU_3436705_0_0_2"/>
<protein>
    <submittedName>
        <fullName evidence="1">Uncharacterized protein</fullName>
    </submittedName>
</protein>
<gene>
    <name evidence="1" type="ORF">AFULGI_00025190</name>
</gene>
<evidence type="ECO:0000313" key="2">
    <source>
        <dbReference type="Proteomes" id="UP000028501"/>
    </source>
</evidence>
<organism evidence="1 2">
    <name type="scientific">Archaeoglobus fulgidus DSM 8774</name>
    <dbReference type="NCBI Taxonomy" id="1344584"/>
    <lineage>
        <taxon>Archaea</taxon>
        <taxon>Methanobacteriati</taxon>
        <taxon>Methanobacteriota</taxon>
        <taxon>Archaeoglobi</taxon>
        <taxon>Archaeoglobales</taxon>
        <taxon>Archaeoglobaceae</taxon>
        <taxon>Archaeoglobus</taxon>
    </lineage>
</organism>
<accession>A0A075WJ15</accession>
<proteinExistence type="predicted"/>